<gene>
    <name evidence="1" type="ORF">A4G16_04655</name>
</gene>
<accession>A0A6G8JHX1</accession>
<evidence type="ECO:0000313" key="1">
    <source>
        <dbReference type="EMBL" id="QIM66711.1"/>
    </source>
</evidence>
<sequence length="145" mass="16600">MQPIPNLISDFIHANHVVSFAAHHQTDFWAANCFYAFDANNARLIILSSKKTKHSKLMLKNPHIVGTICAQPEKISEIEGIQFSATVQCLESEQEKNSALQIYYEKHPLARLKPSDVWVLSFNTIKHTSNKIIFAKKTIWEKHKT</sequence>
<dbReference type="RefSeq" id="WP_165888917.1">
    <property type="nucleotide sequence ID" value="NZ_CP015030.1"/>
</dbReference>
<dbReference type="InterPro" id="IPR011194">
    <property type="entry name" value="UPF0306"/>
</dbReference>
<dbReference type="EMBL" id="CP015030">
    <property type="protein sequence ID" value="QIM66711.1"/>
    <property type="molecule type" value="Genomic_DNA"/>
</dbReference>
<proteinExistence type="predicted"/>
<dbReference type="SUPFAM" id="SSF50475">
    <property type="entry name" value="FMN-binding split barrel"/>
    <property type="match status" value="1"/>
</dbReference>
<dbReference type="KEGG" id="mgra:A4G16_04655"/>
<evidence type="ECO:0008006" key="3">
    <source>
        <dbReference type="Google" id="ProtNLM"/>
    </source>
</evidence>
<reference evidence="1 2" key="1">
    <citation type="submission" date="2016-03" db="EMBL/GenBank/DDBJ databases">
        <authorList>
            <person name="Bojesen A.M."/>
            <person name="Planet P."/>
            <person name="Hansen M.J."/>
        </authorList>
    </citation>
    <scope>NUCLEOTIDE SEQUENCE [LARGE SCALE GENOMIC DNA]</scope>
    <source>
        <strain evidence="1 2">B 234/94</strain>
    </source>
</reference>
<evidence type="ECO:0000313" key="2">
    <source>
        <dbReference type="Proteomes" id="UP000501366"/>
    </source>
</evidence>
<dbReference type="AlphaFoldDB" id="A0A6G8JHX1"/>
<dbReference type="Proteomes" id="UP000501366">
    <property type="component" value="Chromosome"/>
</dbReference>
<organism evidence="1 2">
    <name type="scientific">Mannheimia granulomatis</name>
    <dbReference type="NCBI Taxonomy" id="85402"/>
    <lineage>
        <taxon>Bacteria</taxon>
        <taxon>Pseudomonadati</taxon>
        <taxon>Pseudomonadota</taxon>
        <taxon>Gammaproteobacteria</taxon>
        <taxon>Pasteurellales</taxon>
        <taxon>Pasteurellaceae</taxon>
        <taxon>Mannheimia</taxon>
    </lineage>
</organism>
<dbReference type="Gene3D" id="2.30.110.10">
    <property type="entry name" value="Electron Transport, Fmn-binding Protein, Chain A"/>
    <property type="match status" value="1"/>
</dbReference>
<name>A0A6G8JHX1_9PAST</name>
<dbReference type="InterPro" id="IPR012349">
    <property type="entry name" value="Split_barrel_FMN-bd"/>
</dbReference>
<protein>
    <recommendedName>
        <fullName evidence="3">Pyridoxamine 5'-phosphate oxidase putative domain-containing protein</fullName>
    </recommendedName>
</protein>
<dbReference type="PIRSF" id="PIRSF009554">
    <property type="entry name" value="UCP009554"/>
    <property type="match status" value="1"/>
</dbReference>